<feature type="transmembrane region" description="Helical" evidence="2">
    <location>
        <begin position="68"/>
        <end position="86"/>
    </location>
</feature>
<protein>
    <recommendedName>
        <fullName evidence="5">DUF732 domain-containing protein</fullName>
    </recommendedName>
</protein>
<evidence type="ECO:0000256" key="1">
    <source>
        <dbReference type="SAM" id="MobiDB-lite"/>
    </source>
</evidence>
<gene>
    <name evidence="3" type="ORF">E1091_01475</name>
</gene>
<accession>A0ABY2DLI9</accession>
<feature type="region of interest" description="Disordered" evidence="1">
    <location>
        <begin position="184"/>
        <end position="203"/>
    </location>
</feature>
<feature type="compositionally biased region" description="Pro residues" evidence="1">
    <location>
        <begin position="190"/>
        <end position="203"/>
    </location>
</feature>
<keyword evidence="2" id="KW-1133">Transmembrane helix</keyword>
<comment type="caution">
    <text evidence="3">The sequence shown here is derived from an EMBL/GenBank/DDBJ whole genome shotgun (WGS) entry which is preliminary data.</text>
</comment>
<name>A0ABY2DLI9_9ACTN</name>
<evidence type="ECO:0000256" key="2">
    <source>
        <dbReference type="SAM" id="Phobius"/>
    </source>
</evidence>
<organism evidence="3 4">
    <name type="scientific">Micromonospora fluostatini</name>
    <dbReference type="NCBI Taxonomy" id="1629071"/>
    <lineage>
        <taxon>Bacteria</taxon>
        <taxon>Bacillati</taxon>
        <taxon>Actinomycetota</taxon>
        <taxon>Actinomycetes</taxon>
        <taxon>Micromonosporales</taxon>
        <taxon>Micromonosporaceae</taxon>
        <taxon>Micromonospora</taxon>
    </lineage>
</organism>
<sequence>MNSRFIHHPGLPCCSTSIGTRHTSSHVQEVTKRPRKAAGFVGRADYAAGHEFTKDGGNEVWELTGRGWAMLGGLIALVAFGVVTFVTTGGPTKINDVLDQDQYQDRLDAIGAVYRQGVKAREGMKASGIALPDEATCRDALQRTGADRERSMVESARQTADGKPDVAFKELRALSFVNGCLGRPNALPASPLPPAPSPTPTGS</sequence>
<evidence type="ECO:0008006" key="5">
    <source>
        <dbReference type="Google" id="ProtNLM"/>
    </source>
</evidence>
<keyword evidence="4" id="KW-1185">Reference proteome</keyword>
<keyword evidence="2" id="KW-0812">Transmembrane</keyword>
<keyword evidence="2" id="KW-0472">Membrane</keyword>
<evidence type="ECO:0000313" key="4">
    <source>
        <dbReference type="Proteomes" id="UP000295626"/>
    </source>
</evidence>
<reference evidence="3 4" key="1">
    <citation type="submission" date="2019-02" db="EMBL/GenBank/DDBJ databases">
        <title>Draft genome sequences of novel Actinobacteria.</title>
        <authorList>
            <person name="Sahin N."/>
            <person name="Ay H."/>
            <person name="Saygin H."/>
        </authorList>
    </citation>
    <scope>NUCLEOTIDE SEQUENCE [LARGE SCALE GENOMIC DNA]</scope>
    <source>
        <strain evidence="3 4">JCM 30529</strain>
    </source>
</reference>
<evidence type="ECO:0000313" key="3">
    <source>
        <dbReference type="EMBL" id="TDC02102.1"/>
    </source>
</evidence>
<proteinExistence type="predicted"/>
<dbReference type="EMBL" id="SMKE01000020">
    <property type="protein sequence ID" value="TDC02102.1"/>
    <property type="molecule type" value="Genomic_DNA"/>
</dbReference>
<dbReference type="Proteomes" id="UP000295626">
    <property type="component" value="Unassembled WGS sequence"/>
</dbReference>